<dbReference type="GO" id="GO:0000155">
    <property type="term" value="F:phosphorelay sensor kinase activity"/>
    <property type="evidence" value="ECO:0007669"/>
    <property type="project" value="InterPro"/>
</dbReference>
<keyword evidence="12" id="KW-1185">Reference proteome</keyword>
<dbReference type="EMBL" id="LVJZ01000003">
    <property type="protein sequence ID" value="ODB98158.1"/>
    <property type="molecule type" value="Genomic_DNA"/>
</dbReference>
<evidence type="ECO:0000256" key="7">
    <source>
        <dbReference type="ARBA" id="ARBA00022840"/>
    </source>
</evidence>
<name>A0A1E2UTU0_9GAMM</name>
<dbReference type="AlphaFoldDB" id="A0A1E2UTU0"/>
<dbReference type="InterPro" id="IPR014265">
    <property type="entry name" value="XrtA/PrsK"/>
</dbReference>
<dbReference type="GO" id="GO:0005524">
    <property type="term" value="F:ATP binding"/>
    <property type="evidence" value="ECO:0007669"/>
    <property type="project" value="UniProtKB-KW"/>
</dbReference>
<dbReference type="EC" id="2.7.13.3" evidence="2"/>
<dbReference type="InterPro" id="IPR005467">
    <property type="entry name" value="His_kinase_dom"/>
</dbReference>
<dbReference type="STRING" id="1818881.A3196_16180"/>
<dbReference type="OrthoDB" id="1931120at2"/>
<dbReference type="Pfam" id="PF02518">
    <property type="entry name" value="HATPase_c"/>
    <property type="match status" value="1"/>
</dbReference>
<feature type="transmembrane region" description="Helical" evidence="9">
    <location>
        <begin position="6"/>
        <end position="26"/>
    </location>
</feature>
<keyword evidence="4" id="KW-0808">Transferase</keyword>
<keyword evidence="9" id="KW-1133">Transmembrane helix</keyword>
<feature type="transmembrane region" description="Helical" evidence="9">
    <location>
        <begin position="102"/>
        <end position="121"/>
    </location>
</feature>
<keyword evidence="8" id="KW-0902">Two-component regulatory system</keyword>
<keyword evidence="3" id="KW-0597">Phosphoprotein</keyword>
<dbReference type="NCBIfam" id="TIGR02916">
    <property type="entry name" value="PEP_his_kin"/>
    <property type="match status" value="1"/>
</dbReference>
<dbReference type="CDD" id="cd00082">
    <property type="entry name" value="HisKA"/>
    <property type="match status" value="1"/>
</dbReference>
<evidence type="ECO:0000256" key="8">
    <source>
        <dbReference type="ARBA" id="ARBA00023012"/>
    </source>
</evidence>
<evidence type="ECO:0000256" key="2">
    <source>
        <dbReference type="ARBA" id="ARBA00012438"/>
    </source>
</evidence>
<evidence type="ECO:0000256" key="1">
    <source>
        <dbReference type="ARBA" id="ARBA00000085"/>
    </source>
</evidence>
<evidence type="ECO:0000256" key="6">
    <source>
        <dbReference type="ARBA" id="ARBA00022777"/>
    </source>
</evidence>
<evidence type="ECO:0000313" key="11">
    <source>
        <dbReference type="EMBL" id="ODB98158.1"/>
    </source>
</evidence>
<protein>
    <recommendedName>
        <fullName evidence="2">histidine kinase</fullName>
        <ecNumber evidence="2">2.7.13.3</ecNumber>
    </recommendedName>
</protein>
<evidence type="ECO:0000256" key="9">
    <source>
        <dbReference type="SAM" id="Phobius"/>
    </source>
</evidence>
<evidence type="ECO:0000256" key="5">
    <source>
        <dbReference type="ARBA" id="ARBA00022741"/>
    </source>
</evidence>
<organism evidence="11 12">
    <name type="scientific">Candidatus Thiodiazotropha endoloripes</name>
    <dbReference type="NCBI Taxonomy" id="1818881"/>
    <lineage>
        <taxon>Bacteria</taxon>
        <taxon>Pseudomonadati</taxon>
        <taxon>Pseudomonadota</taxon>
        <taxon>Gammaproteobacteria</taxon>
        <taxon>Chromatiales</taxon>
        <taxon>Sedimenticolaceae</taxon>
        <taxon>Candidatus Thiodiazotropha</taxon>
    </lineage>
</organism>
<dbReference type="SMART" id="SM00387">
    <property type="entry name" value="HATPase_c"/>
    <property type="match status" value="1"/>
</dbReference>
<dbReference type="SUPFAM" id="SSF55874">
    <property type="entry name" value="ATPase domain of HSP90 chaperone/DNA topoisomerase II/histidine kinase"/>
    <property type="match status" value="1"/>
</dbReference>
<dbReference type="InterPro" id="IPR003594">
    <property type="entry name" value="HATPase_dom"/>
</dbReference>
<keyword evidence="5" id="KW-0547">Nucleotide-binding</keyword>
<keyword evidence="6 11" id="KW-0418">Kinase</keyword>
<evidence type="ECO:0000259" key="10">
    <source>
        <dbReference type="PROSITE" id="PS50109"/>
    </source>
</evidence>
<keyword evidence="9" id="KW-0472">Membrane</keyword>
<feature type="transmembrane region" description="Helical" evidence="9">
    <location>
        <begin position="266"/>
        <end position="286"/>
    </location>
</feature>
<dbReference type="Gene3D" id="3.30.450.40">
    <property type="match status" value="1"/>
</dbReference>
<feature type="transmembrane region" description="Helical" evidence="9">
    <location>
        <begin position="165"/>
        <end position="183"/>
    </location>
</feature>
<dbReference type="RefSeq" id="WP_069006668.1">
    <property type="nucleotide sequence ID" value="NZ_LVJW01000003.1"/>
</dbReference>
<feature type="domain" description="Histidine kinase" evidence="10">
    <location>
        <begin position="482"/>
        <end position="686"/>
    </location>
</feature>
<dbReference type="InterPro" id="IPR036890">
    <property type="entry name" value="HATPase_C_sf"/>
</dbReference>
<feature type="transmembrane region" description="Helical" evidence="9">
    <location>
        <begin position="230"/>
        <end position="254"/>
    </location>
</feature>
<dbReference type="PROSITE" id="PS50109">
    <property type="entry name" value="HIS_KIN"/>
    <property type="match status" value="1"/>
</dbReference>
<comment type="caution">
    <text evidence="11">The sequence shown here is derived from an EMBL/GenBank/DDBJ whole genome shotgun (WGS) entry which is preliminary data.</text>
</comment>
<gene>
    <name evidence="11" type="ORF">A3196_16180</name>
</gene>
<comment type="catalytic activity">
    <reaction evidence="1">
        <text>ATP + protein L-histidine = ADP + protein N-phospho-L-histidine.</text>
        <dbReference type="EC" id="2.7.13.3"/>
    </reaction>
</comment>
<dbReference type="Gene3D" id="3.30.565.10">
    <property type="entry name" value="Histidine kinase-like ATPase, C-terminal domain"/>
    <property type="match status" value="1"/>
</dbReference>
<accession>A0A1E2UTU0</accession>
<dbReference type="InterPro" id="IPR003661">
    <property type="entry name" value="HisK_dim/P_dom"/>
</dbReference>
<dbReference type="PANTHER" id="PTHR43065">
    <property type="entry name" value="SENSOR HISTIDINE KINASE"/>
    <property type="match status" value="1"/>
</dbReference>
<keyword evidence="7" id="KW-0067">ATP-binding</keyword>
<dbReference type="InterPro" id="IPR029016">
    <property type="entry name" value="GAF-like_dom_sf"/>
</dbReference>
<dbReference type="SUPFAM" id="SSF55781">
    <property type="entry name" value="GAF domain-like"/>
    <property type="match status" value="1"/>
</dbReference>
<evidence type="ECO:0000256" key="4">
    <source>
        <dbReference type="ARBA" id="ARBA00022679"/>
    </source>
</evidence>
<evidence type="ECO:0000256" key="3">
    <source>
        <dbReference type="ARBA" id="ARBA00022553"/>
    </source>
</evidence>
<feature type="transmembrane region" description="Helical" evidence="9">
    <location>
        <begin position="33"/>
        <end position="52"/>
    </location>
</feature>
<dbReference type="PRINTS" id="PR00344">
    <property type="entry name" value="BCTRLSENSOR"/>
</dbReference>
<proteinExistence type="predicted"/>
<keyword evidence="9" id="KW-0812">Transmembrane</keyword>
<feature type="transmembrane region" description="Helical" evidence="9">
    <location>
        <begin position="133"/>
        <end position="153"/>
    </location>
</feature>
<evidence type="ECO:0000313" key="12">
    <source>
        <dbReference type="Proteomes" id="UP000094849"/>
    </source>
</evidence>
<dbReference type="Proteomes" id="UP000094849">
    <property type="component" value="Unassembled WGS sequence"/>
</dbReference>
<dbReference type="InterPro" id="IPR004358">
    <property type="entry name" value="Sig_transdc_His_kin-like_C"/>
</dbReference>
<sequence length="701" mass="78441">MTIGIIGYGFSATLFLIFSVLLLTSWRGRIEGTYLLIASSTSACWALTAIAFQVQESALTANTYQLFEIAKNIAWFAFLLRLLSILKSAAGGDDGLLRYAPVTIFSVSALLLGVELSAQFFPGVRSWGGTASFQLVGHLGFAIAGLVLIEQLYRSTRPDMRWAVKYLYFGMGILFVYDLFLYADALMFKQVDSALWQARGFTSSLVAPFVAIAATRNPSWSVRVFVSRQVVFHATTLLAAGSYLVLMAAVGYYIRYYGGTWGKATQIAFVFTGVCFLAVVLFSGSLRAKLKVFVNKHFFSYKYDWRDEWLRVVQTLAEGPGGNQILPRVVQAISDSVESRGGYLWTLGEDGRYHCTSRWQVDDLSLDLQAESELIAYFQRSDWIIDIDELNKYPERYDNLALDHSLAEIHDAWLIVPIKHHEALIGFALLIRSHSLPSINWEDRDLIKAAAKQAGGYLALLQASEALNRANQFEAFNRLSAFVVHDLKNLIAQLELVVKNAERHKNNPEFMDDAVRTIGNAVNKMGRLLAQLRQGRFESTETKQFYIEESVAQAVNELYAYQPKPQLKIKDNYLEIVADKDRFTAIMIHMIKNAQEATDKDGEVMISVERIDQNVIITIQDNGSGMEDKFIKERLFRPFQTTKGNAGMGIGVYETREYVNSLNGSLTVKSQLGEGTCFTISIPLIKSGTATDRQSDATVEA</sequence>
<reference evidence="11 12" key="1">
    <citation type="submission" date="2016-03" db="EMBL/GenBank/DDBJ databases">
        <title>Chemosynthetic sulphur-oxidizing symbionts of marine invertebrate animals are capable of nitrogen fixation.</title>
        <authorList>
            <person name="Petersen J.M."/>
            <person name="Kemper A."/>
            <person name="Gruber-Vodicka H."/>
            <person name="Cardini U."/>
            <person name="Geest Mvander."/>
            <person name="Kleiner M."/>
            <person name="Bulgheresi S."/>
            <person name="Fussmann M."/>
            <person name="Herbold C."/>
            <person name="Seah B.K.B."/>
            <person name="Antony C.Paul."/>
            <person name="Liu D."/>
            <person name="Belitz A."/>
            <person name="Weber M."/>
        </authorList>
    </citation>
    <scope>NUCLEOTIDE SEQUENCE [LARGE SCALE GENOMIC DNA]</scope>
    <source>
        <strain evidence="11">G_D</strain>
    </source>
</reference>
<dbReference type="PANTHER" id="PTHR43065:SF46">
    <property type="entry name" value="C4-DICARBOXYLATE TRANSPORT SENSOR PROTEIN DCTB"/>
    <property type="match status" value="1"/>
</dbReference>
<feature type="transmembrane region" description="Helical" evidence="9">
    <location>
        <begin position="72"/>
        <end position="90"/>
    </location>
</feature>